<keyword evidence="5" id="KW-1185">Reference proteome</keyword>
<proteinExistence type="predicted"/>
<dbReference type="EMBL" id="CAEKDK010000006">
    <property type="protein sequence ID" value="CAB4285422.1"/>
    <property type="molecule type" value="Genomic_DNA"/>
</dbReference>
<name>A0A6J5XXH8_PRUAR</name>
<sequence>MKDKFNRARSELYPSPSLGQEGDNKSLQRQRGGERLMEETRYRSYAGAGCQNLDMVNVRRLSENRTMYMGRSHLHHSWSWAPYPMKTRQCDIQLSIGGKKPKERSSKPSKLWWNDPELKRRGRVARYKLYGAEGKVKRSLKKGYRWFKRKCLEIVLR</sequence>
<dbReference type="Proteomes" id="UP000507245">
    <property type="component" value="Unassembled WGS sequence"/>
</dbReference>
<dbReference type="PANTHER" id="PTHR33193:SF68">
    <property type="entry name" value="DUF3511 DOMAIN-CONTAINING PROTEIN"/>
    <property type="match status" value="1"/>
</dbReference>
<dbReference type="OrthoDB" id="660385at2759"/>
<protein>
    <recommendedName>
        <fullName evidence="6">DUF3511 domain-containing protein</fullName>
    </recommendedName>
</protein>
<evidence type="ECO:0000256" key="1">
    <source>
        <dbReference type="SAM" id="MobiDB-lite"/>
    </source>
</evidence>
<reference evidence="5" key="1">
    <citation type="journal article" date="2020" name="Genome Biol.">
        <title>Gamete binning: chromosome-level and haplotype-resolved genome assembly enabled by high-throughput single-cell sequencing of gamete genomes.</title>
        <authorList>
            <person name="Campoy J.A."/>
            <person name="Sun H."/>
            <person name="Goel M."/>
            <person name="Jiao W.-B."/>
            <person name="Folz-Donahue K."/>
            <person name="Wang N."/>
            <person name="Rubio M."/>
            <person name="Liu C."/>
            <person name="Kukat C."/>
            <person name="Ruiz D."/>
            <person name="Huettel B."/>
            <person name="Schneeberger K."/>
        </authorList>
    </citation>
    <scope>NUCLEOTIDE SEQUENCE [LARGE SCALE GENOMIC DNA]</scope>
    <source>
        <strain evidence="5">cv. Rojo Pasion</strain>
    </source>
</reference>
<evidence type="ECO:0000313" key="4">
    <source>
        <dbReference type="Proteomes" id="UP000507222"/>
    </source>
</evidence>
<accession>A0A6J5XXH8</accession>
<evidence type="ECO:0000313" key="5">
    <source>
        <dbReference type="Proteomes" id="UP000507245"/>
    </source>
</evidence>
<evidence type="ECO:0000313" key="3">
    <source>
        <dbReference type="EMBL" id="CAB4315714.1"/>
    </source>
</evidence>
<gene>
    <name evidence="2" type="ORF">CURHAP_LOCUS41207</name>
    <name evidence="3" type="ORF">ORAREDHAP_LOCUS40473</name>
</gene>
<dbReference type="InterPro" id="IPR021899">
    <property type="entry name" value="DUF3511"/>
</dbReference>
<feature type="compositionally biased region" description="Basic and acidic residues" evidence="1">
    <location>
        <begin position="22"/>
        <end position="35"/>
    </location>
</feature>
<dbReference type="AlphaFoldDB" id="A0A6J5XXH8"/>
<evidence type="ECO:0008006" key="6">
    <source>
        <dbReference type="Google" id="ProtNLM"/>
    </source>
</evidence>
<dbReference type="PANTHER" id="PTHR33193">
    <property type="entry name" value="DOMAIN PROTEIN, PUTATIVE (DUF3511)-RELATED"/>
    <property type="match status" value="1"/>
</dbReference>
<organism evidence="3 5">
    <name type="scientific">Prunus armeniaca</name>
    <name type="common">Apricot</name>
    <name type="synonym">Armeniaca vulgaris</name>
    <dbReference type="NCBI Taxonomy" id="36596"/>
    <lineage>
        <taxon>Eukaryota</taxon>
        <taxon>Viridiplantae</taxon>
        <taxon>Streptophyta</taxon>
        <taxon>Embryophyta</taxon>
        <taxon>Tracheophyta</taxon>
        <taxon>Spermatophyta</taxon>
        <taxon>Magnoliopsida</taxon>
        <taxon>eudicotyledons</taxon>
        <taxon>Gunneridae</taxon>
        <taxon>Pentapetalae</taxon>
        <taxon>rosids</taxon>
        <taxon>fabids</taxon>
        <taxon>Rosales</taxon>
        <taxon>Rosaceae</taxon>
        <taxon>Amygdaloideae</taxon>
        <taxon>Amygdaleae</taxon>
        <taxon>Prunus</taxon>
    </lineage>
</organism>
<evidence type="ECO:0000313" key="2">
    <source>
        <dbReference type="EMBL" id="CAB4285422.1"/>
    </source>
</evidence>
<dbReference type="EMBL" id="CAEKKB010000006">
    <property type="protein sequence ID" value="CAB4315714.1"/>
    <property type="molecule type" value="Genomic_DNA"/>
</dbReference>
<reference evidence="3 4" key="2">
    <citation type="submission" date="2020-05" db="EMBL/GenBank/DDBJ databases">
        <authorList>
            <person name="Campoy J."/>
            <person name="Schneeberger K."/>
            <person name="Spophaly S."/>
        </authorList>
    </citation>
    <scope>NUCLEOTIDE SEQUENCE [LARGE SCALE GENOMIC DNA]</scope>
    <source>
        <strain evidence="3">PruArmRojPasFocal</strain>
    </source>
</reference>
<dbReference type="Pfam" id="PF12023">
    <property type="entry name" value="DUF3511"/>
    <property type="match status" value="1"/>
</dbReference>
<feature type="compositionally biased region" description="Basic and acidic residues" evidence="1">
    <location>
        <begin position="1"/>
        <end position="10"/>
    </location>
</feature>
<feature type="region of interest" description="Disordered" evidence="1">
    <location>
        <begin position="1"/>
        <end position="35"/>
    </location>
</feature>
<dbReference type="Proteomes" id="UP000507222">
    <property type="component" value="Unassembled WGS sequence"/>
</dbReference>